<keyword evidence="2" id="KW-1185">Reference proteome</keyword>
<dbReference type="InterPro" id="IPR036816">
    <property type="entry name" value="RNaseA-like_dom_sf"/>
</dbReference>
<sequence length="85" mass="9533">MVHNRYPSCLNTPIAVPTLYNCLVSLKKYVCTHVFVRPYPNDSYKTLFSTQKITHVCQLPAPTLPVHLLSSSVRSNLSLSLQSSL</sequence>
<proteinExistence type="predicted"/>
<dbReference type="Proteomes" id="UP000321570">
    <property type="component" value="Unassembled WGS sequence"/>
</dbReference>
<gene>
    <name evidence="1" type="ORF">WMSIL1_LOCUS6977</name>
</gene>
<protein>
    <submittedName>
        <fullName evidence="1">Uncharacterized protein</fullName>
    </submittedName>
</protein>
<dbReference type="AlphaFoldDB" id="A0A564YJF2"/>
<dbReference type="EMBL" id="CABIJS010000233">
    <property type="protein sequence ID" value="VUZ47401.1"/>
    <property type="molecule type" value="Genomic_DNA"/>
</dbReference>
<evidence type="ECO:0000313" key="2">
    <source>
        <dbReference type="Proteomes" id="UP000321570"/>
    </source>
</evidence>
<reference evidence="1 2" key="1">
    <citation type="submission" date="2019-07" db="EMBL/GenBank/DDBJ databases">
        <authorList>
            <person name="Jastrzebski P J."/>
            <person name="Paukszto L."/>
            <person name="Jastrzebski P J."/>
        </authorList>
    </citation>
    <scope>NUCLEOTIDE SEQUENCE [LARGE SCALE GENOMIC DNA]</scope>
    <source>
        <strain evidence="1 2">WMS-il1</strain>
    </source>
</reference>
<dbReference type="SUPFAM" id="SSF54076">
    <property type="entry name" value="RNase A-like"/>
    <property type="match status" value="1"/>
</dbReference>
<name>A0A564YJF2_HYMDI</name>
<accession>A0A564YJF2</accession>
<evidence type="ECO:0000313" key="1">
    <source>
        <dbReference type="EMBL" id="VUZ47401.1"/>
    </source>
</evidence>
<organism evidence="1 2">
    <name type="scientific">Hymenolepis diminuta</name>
    <name type="common">Rat tapeworm</name>
    <dbReference type="NCBI Taxonomy" id="6216"/>
    <lineage>
        <taxon>Eukaryota</taxon>
        <taxon>Metazoa</taxon>
        <taxon>Spiralia</taxon>
        <taxon>Lophotrochozoa</taxon>
        <taxon>Platyhelminthes</taxon>
        <taxon>Cestoda</taxon>
        <taxon>Eucestoda</taxon>
        <taxon>Cyclophyllidea</taxon>
        <taxon>Hymenolepididae</taxon>
        <taxon>Hymenolepis</taxon>
    </lineage>
</organism>